<feature type="transmembrane region" description="Helical" evidence="14">
    <location>
        <begin position="419"/>
        <end position="436"/>
    </location>
</feature>
<keyword evidence="7 14" id="KW-0472">Membrane</keyword>
<dbReference type="PROSITE" id="PS00237">
    <property type="entry name" value="G_PROTEIN_RECEP_F1_1"/>
    <property type="match status" value="1"/>
</dbReference>
<dbReference type="GO" id="GO:0004993">
    <property type="term" value="F:G protein-coupled serotonin receptor activity"/>
    <property type="evidence" value="ECO:0007669"/>
    <property type="project" value="InterPro"/>
</dbReference>
<dbReference type="PRINTS" id="PR00237">
    <property type="entry name" value="GPCRRHODOPSN"/>
</dbReference>
<keyword evidence="10" id="KW-0325">Glycoprotein</keyword>
<evidence type="ECO:0000256" key="12">
    <source>
        <dbReference type="RuleBase" id="RU000688"/>
    </source>
</evidence>
<comment type="subcellular location">
    <subcellularLocation>
        <location evidence="1">Cell membrane</location>
        <topology evidence="1">Multi-pass membrane protein</topology>
    </subcellularLocation>
</comment>
<dbReference type="PRINTS" id="PR01101">
    <property type="entry name" value="5HTRECEPTOR"/>
</dbReference>
<feature type="region of interest" description="Disordered" evidence="13">
    <location>
        <begin position="271"/>
        <end position="293"/>
    </location>
</feature>
<evidence type="ECO:0000256" key="5">
    <source>
        <dbReference type="ARBA" id="ARBA00022989"/>
    </source>
</evidence>
<dbReference type="InterPro" id="IPR017452">
    <property type="entry name" value="GPCR_Rhodpsn_7TM"/>
</dbReference>
<reference evidence="16" key="1">
    <citation type="submission" date="2020-11" db="EMBL/GenBank/DDBJ databases">
        <authorList>
            <person name="Tran Van P."/>
        </authorList>
    </citation>
    <scope>NUCLEOTIDE SEQUENCE</scope>
</reference>
<dbReference type="OrthoDB" id="10034726at2759"/>
<sequence>MESAVQTLSPNESFIDDFDYETRDLVFTIMTATILAVLTLCTVVGNVFVIAAILLERNLRSVGNYLVFSLAVADLMVACLVMPLGAVYVVSGAWTLGAGLCDVWTIADVLCCTASILHLLAIAVDRFWAVTNVDYIHNRNARRIGTMIFGIWLVAGIVSLAPVLGWKDPDFFRRIEEDKSCLISQDVSYQVFATFATFYVPLALILVLYWRIFQVRLNLKLVARKRIRRKPGNKVVLALRKTSDKMSDKSGSTRSLTVPSTNELVTNFSSEVSTSSPNASPDRGAANNNGSVGDKVDILPKKRLHQRESIEAKRERKAAKTLAIITGAIYTLYQCFAISLFVICWLPFFIVALLLPLCESCREDLPNIVNNIFLWLGYINSCVNPIIYTIFSPDFRTAFKRMLLGKKAYRSQPKSPQRLVFLLLSTLFALTVGTAWKGGGQSNSFRKQD</sequence>
<dbReference type="EMBL" id="CAJPVJ010001812">
    <property type="protein sequence ID" value="CAG2165330.1"/>
    <property type="molecule type" value="Genomic_DNA"/>
</dbReference>
<evidence type="ECO:0000256" key="2">
    <source>
        <dbReference type="ARBA" id="ARBA00010663"/>
    </source>
</evidence>
<keyword evidence="3" id="KW-1003">Cell membrane</keyword>
<dbReference type="SUPFAM" id="SSF81321">
    <property type="entry name" value="Family A G protein-coupled receptor-like"/>
    <property type="match status" value="1"/>
</dbReference>
<feature type="transmembrane region" description="Helical" evidence="14">
    <location>
        <begin position="144"/>
        <end position="167"/>
    </location>
</feature>
<feature type="transmembrane region" description="Helical" evidence="14">
    <location>
        <begin position="187"/>
        <end position="210"/>
    </location>
</feature>
<evidence type="ECO:0000256" key="8">
    <source>
        <dbReference type="ARBA" id="ARBA00023157"/>
    </source>
</evidence>
<dbReference type="GO" id="GO:0043410">
    <property type="term" value="P:positive regulation of MAPK cascade"/>
    <property type="evidence" value="ECO:0007669"/>
    <property type="project" value="TreeGrafter"/>
</dbReference>
<evidence type="ECO:0000256" key="6">
    <source>
        <dbReference type="ARBA" id="ARBA00023040"/>
    </source>
</evidence>
<proteinExistence type="inferred from homology"/>
<feature type="non-terminal residue" evidence="16">
    <location>
        <position position="1"/>
    </location>
</feature>
<feature type="transmembrane region" description="Helical" evidence="14">
    <location>
        <begin position="67"/>
        <end position="91"/>
    </location>
</feature>
<feature type="transmembrane region" description="Helical" evidence="14">
    <location>
        <begin position="103"/>
        <end position="124"/>
    </location>
</feature>
<dbReference type="PANTHER" id="PTHR24248">
    <property type="entry name" value="ADRENERGIC RECEPTOR-RELATED G-PROTEIN COUPLED RECEPTOR"/>
    <property type="match status" value="1"/>
</dbReference>
<dbReference type="InterPro" id="IPR002231">
    <property type="entry name" value="5HT_rcpt"/>
</dbReference>
<evidence type="ECO:0000259" key="15">
    <source>
        <dbReference type="PROSITE" id="PS50262"/>
    </source>
</evidence>
<keyword evidence="4 12" id="KW-0812">Transmembrane</keyword>
<protein>
    <recommendedName>
        <fullName evidence="15">G-protein coupled receptors family 1 profile domain-containing protein</fullName>
    </recommendedName>
</protein>
<evidence type="ECO:0000256" key="3">
    <source>
        <dbReference type="ARBA" id="ARBA00022475"/>
    </source>
</evidence>
<keyword evidence="8" id="KW-1015">Disulfide bond</keyword>
<dbReference type="EMBL" id="OC916637">
    <property type="protein sequence ID" value="CAD7644813.1"/>
    <property type="molecule type" value="Genomic_DNA"/>
</dbReference>
<dbReference type="PROSITE" id="PS50262">
    <property type="entry name" value="G_PROTEIN_RECEP_F1_2"/>
    <property type="match status" value="1"/>
</dbReference>
<dbReference type="SMART" id="SM01381">
    <property type="entry name" value="7TM_GPCR_Srsx"/>
    <property type="match status" value="1"/>
</dbReference>
<dbReference type="Gene3D" id="1.20.1070.10">
    <property type="entry name" value="Rhodopsin 7-helix transmembrane proteins"/>
    <property type="match status" value="1"/>
</dbReference>
<feature type="domain" description="G-protein coupled receptors family 1 profile" evidence="15">
    <location>
        <begin position="45"/>
        <end position="388"/>
    </location>
</feature>
<feature type="transmembrane region" description="Helical" evidence="14">
    <location>
        <begin position="322"/>
        <end position="352"/>
    </location>
</feature>
<evidence type="ECO:0000256" key="10">
    <source>
        <dbReference type="ARBA" id="ARBA00023180"/>
    </source>
</evidence>
<keyword evidence="11 12" id="KW-0807">Transducer</keyword>
<evidence type="ECO:0000256" key="14">
    <source>
        <dbReference type="SAM" id="Phobius"/>
    </source>
</evidence>
<name>A0A7R9LNB4_9ACAR</name>
<evidence type="ECO:0000256" key="1">
    <source>
        <dbReference type="ARBA" id="ARBA00004651"/>
    </source>
</evidence>
<evidence type="ECO:0000256" key="4">
    <source>
        <dbReference type="ARBA" id="ARBA00022692"/>
    </source>
</evidence>
<evidence type="ECO:0000256" key="13">
    <source>
        <dbReference type="SAM" id="MobiDB-lite"/>
    </source>
</evidence>
<keyword evidence="6 12" id="KW-0297">G-protein coupled receptor</keyword>
<dbReference type="InterPro" id="IPR000276">
    <property type="entry name" value="GPCR_Rhodpsn"/>
</dbReference>
<feature type="transmembrane region" description="Helical" evidence="14">
    <location>
        <begin position="372"/>
        <end position="391"/>
    </location>
</feature>
<dbReference type="PANTHER" id="PTHR24248:SF200">
    <property type="entry name" value="5-HYDROXYTRYPTAMINE RECEPTOR 1B-LIKE ISOFORM X1"/>
    <property type="match status" value="1"/>
</dbReference>
<comment type="similarity">
    <text evidence="2 12">Belongs to the G-protein coupled receptor 1 family.</text>
</comment>
<dbReference type="AlphaFoldDB" id="A0A7R9LNB4"/>
<evidence type="ECO:0000256" key="11">
    <source>
        <dbReference type="ARBA" id="ARBA00023224"/>
    </source>
</evidence>
<dbReference type="CDD" id="cd15331">
    <property type="entry name" value="7tmA_5-HT1A_invertebrates"/>
    <property type="match status" value="1"/>
</dbReference>
<evidence type="ECO:0000313" key="16">
    <source>
        <dbReference type="EMBL" id="CAD7644813.1"/>
    </source>
</evidence>
<evidence type="ECO:0000256" key="9">
    <source>
        <dbReference type="ARBA" id="ARBA00023170"/>
    </source>
</evidence>
<gene>
    <name evidence="16" type="ORF">ONB1V03_LOCUS4873</name>
</gene>
<accession>A0A7R9LNB4</accession>
<evidence type="ECO:0000313" key="17">
    <source>
        <dbReference type="Proteomes" id="UP000728032"/>
    </source>
</evidence>
<feature type="transmembrane region" description="Helical" evidence="14">
    <location>
        <begin position="25"/>
        <end position="55"/>
    </location>
</feature>
<organism evidence="16">
    <name type="scientific">Oppiella nova</name>
    <dbReference type="NCBI Taxonomy" id="334625"/>
    <lineage>
        <taxon>Eukaryota</taxon>
        <taxon>Metazoa</taxon>
        <taxon>Ecdysozoa</taxon>
        <taxon>Arthropoda</taxon>
        <taxon>Chelicerata</taxon>
        <taxon>Arachnida</taxon>
        <taxon>Acari</taxon>
        <taxon>Acariformes</taxon>
        <taxon>Sarcoptiformes</taxon>
        <taxon>Oribatida</taxon>
        <taxon>Brachypylina</taxon>
        <taxon>Oppioidea</taxon>
        <taxon>Oppiidae</taxon>
        <taxon>Oppiella</taxon>
    </lineage>
</organism>
<evidence type="ECO:0000256" key="7">
    <source>
        <dbReference type="ARBA" id="ARBA00023136"/>
    </source>
</evidence>
<keyword evidence="5 14" id="KW-1133">Transmembrane helix</keyword>
<dbReference type="Proteomes" id="UP000728032">
    <property type="component" value="Unassembled WGS sequence"/>
</dbReference>
<keyword evidence="9 12" id="KW-0675">Receptor</keyword>
<dbReference type="GO" id="GO:0071880">
    <property type="term" value="P:adenylate cyclase-activating adrenergic receptor signaling pathway"/>
    <property type="evidence" value="ECO:0007669"/>
    <property type="project" value="TreeGrafter"/>
</dbReference>
<dbReference type="Pfam" id="PF00001">
    <property type="entry name" value="7tm_1"/>
    <property type="match status" value="1"/>
</dbReference>
<dbReference type="GO" id="GO:0005886">
    <property type="term" value="C:plasma membrane"/>
    <property type="evidence" value="ECO:0007669"/>
    <property type="project" value="UniProtKB-SubCell"/>
</dbReference>
<keyword evidence="17" id="KW-1185">Reference proteome</keyword>